<organism evidence="2 4">
    <name type="scientific">Cercospora beticola</name>
    <name type="common">Sugarbeet leaf spot fungus</name>
    <dbReference type="NCBI Taxonomy" id="122368"/>
    <lineage>
        <taxon>Eukaryota</taxon>
        <taxon>Fungi</taxon>
        <taxon>Dikarya</taxon>
        <taxon>Ascomycota</taxon>
        <taxon>Pezizomycotina</taxon>
        <taxon>Dothideomycetes</taxon>
        <taxon>Dothideomycetidae</taxon>
        <taxon>Mycosphaerellales</taxon>
        <taxon>Mycosphaerellaceae</taxon>
        <taxon>Cercospora</taxon>
    </lineage>
</organism>
<evidence type="ECO:0000313" key="2">
    <source>
        <dbReference type="EMBL" id="PIA93829.1"/>
    </source>
</evidence>
<evidence type="ECO:0000313" key="3">
    <source>
        <dbReference type="EMBL" id="WPB02486.1"/>
    </source>
</evidence>
<evidence type="ECO:0000256" key="1">
    <source>
        <dbReference type="SAM" id="MobiDB-lite"/>
    </source>
</evidence>
<reference evidence="2 4" key="1">
    <citation type="submission" date="2015-10" db="EMBL/GenBank/DDBJ databases">
        <title>The cercosporin biosynthetic gene cluster was horizontally transferred to several fungal lineages and shown to be expanded in Cercospora beticola based on microsynteny with recipient genomes.</title>
        <authorList>
            <person name="De Jonge R."/>
            <person name="Ebert M.K."/>
            <person name="Suttle J.C."/>
            <person name="Jurick Ii W.M."/>
            <person name="Secor G.A."/>
            <person name="Thomma B.P."/>
            <person name="Van De Peer Y."/>
            <person name="Bolton M.D."/>
        </authorList>
    </citation>
    <scope>NUCLEOTIDE SEQUENCE [LARGE SCALE GENOMIC DNA]</scope>
    <source>
        <strain evidence="2 4">09-40</strain>
    </source>
</reference>
<gene>
    <name evidence="2" type="ORF">CB0940_05175</name>
    <name evidence="3" type="ORF">RHO25_007122</name>
</gene>
<feature type="compositionally biased region" description="Polar residues" evidence="1">
    <location>
        <begin position="386"/>
        <end position="407"/>
    </location>
</feature>
<name>A0A2G5HMQ2_CERBT</name>
<feature type="compositionally biased region" description="Basic and acidic residues" evidence="1">
    <location>
        <begin position="65"/>
        <end position="85"/>
    </location>
</feature>
<dbReference type="Proteomes" id="UP001302367">
    <property type="component" value="Chromosome 4"/>
</dbReference>
<dbReference type="OrthoDB" id="3946796at2759"/>
<feature type="compositionally biased region" description="Low complexity" evidence="1">
    <location>
        <begin position="617"/>
        <end position="632"/>
    </location>
</feature>
<feature type="compositionally biased region" description="Polar residues" evidence="1">
    <location>
        <begin position="511"/>
        <end position="523"/>
    </location>
</feature>
<dbReference type="EMBL" id="LKMD01000105">
    <property type="protein sequence ID" value="PIA93829.1"/>
    <property type="molecule type" value="Genomic_DNA"/>
</dbReference>
<feature type="compositionally biased region" description="Acidic residues" evidence="1">
    <location>
        <begin position="317"/>
        <end position="328"/>
    </location>
</feature>
<feature type="compositionally biased region" description="Polar residues" evidence="1">
    <location>
        <begin position="560"/>
        <end position="588"/>
    </location>
</feature>
<sequence length="724" mass="76346">MSRMTRAKAAAVAEQLHIDEDALLELNAQKDDLVAALSQTGNRGALRELSPNSVSSNIDEEAEVEREFITEPKETGDKRAWKGTDNDTLNASSTSATGAQLPEVMPDEHEVAQSPASKAASDDLVANVPEFEASHLPLHDNRATTPPSDAVKLASSQSRGSPSALQLDAPNLGSEATEVTQSTGQETNQDGKQQQRALQTTTEYENPQIPSADALVSDDMPNLLQIKQADSAQRPSTPQAETGRQSSMDISNVENVDPNGKYDQLEKAVVDASTPPRSKSKSPRIPAPKPTYDQLEIAALNVSRSSSSPPSPKMPEDAIEALDFENDALEQVTAQVPDVQDSPQKPKSRKAAPLVRTTKASQARISLAHGLPDAPSKAPAMGRPRQSLSQSTGKRITSTSSMKSNGTAADDSLSIPEKKEVIIPHSKPRPMSMQFKPPPPPAKSTKAPTQSTFQLPGEAVAAKLKAAKEARMQKEAEESKKKAFKARPAPSMTKAPAVRQTSTSKARESLMNGSGNTLATSTGPSAARPVSVASSRPTTSGRPSTSFARPTSSARPASSLKTSRSRPSTSGATKTTGRPSTAMGSSVIRNRPRPSTAMALSNNRPRTSLALKPNPPAAATSSTSTSGARPPAFQAGKGKEVFQRTAQAKNSAEAAKREKEEAAKKARAEAAERSRALSREWAEKQKAKKMGGAGAKAAPANPATTTGLKPEDAMSGIVESIETA</sequence>
<feature type="region of interest" description="Disordered" evidence="1">
    <location>
        <begin position="41"/>
        <end position="724"/>
    </location>
</feature>
<feature type="compositionally biased region" description="Polar residues" evidence="1">
    <location>
        <begin position="177"/>
        <end position="209"/>
    </location>
</feature>
<reference evidence="3 5" key="2">
    <citation type="submission" date="2023-09" db="EMBL/GenBank/DDBJ databases">
        <title>Complete-Gapless Cercospora beticola genome.</title>
        <authorList>
            <person name="Wyatt N.A."/>
            <person name="Spanner R.E."/>
            <person name="Bolton M.D."/>
        </authorList>
    </citation>
    <scope>NUCLEOTIDE SEQUENCE [LARGE SCALE GENOMIC DNA]</scope>
    <source>
        <strain evidence="3">Cb09-40</strain>
    </source>
</reference>
<feature type="compositionally biased region" description="Basic and acidic residues" evidence="1">
    <location>
        <begin position="466"/>
        <end position="481"/>
    </location>
</feature>
<evidence type="ECO:0000313" key="5">
    <source>
        <dbReference type="Proteomes" id="UP001302367"/>
    </source>
</evidence>
<accession>A0A2G5HMQ2</accession>
<evidence type="ECO:0000313" key="4">
    <source>
        <dbReference type="Proteomes" id="UP000230605"/>
    </source>
</evidence>
<feature type="compositionally biased region" description="Low complexity" evidence="1">
    <location>
        <begin position="524"/>
        <end position="559"/>
    </location>
</feature>
<dbReference type="EMBL" id="CP134187">
    <property type="protein sequence ID" value="WPB02486.1"/>
    <property type="molecule type" value="Genomic_DNA"/>
</dbReference>
<dbReference type="Proteomes" id="UP000230605">
    <property type="component" value="Chromosome 4"/>
</dbReference>
<feature type="compositionally biased region" description="Polar residues" evidence="1">
    <location>
        <begin position="154"/>
        <end position="164"/>
    </location>
</feature>
<feature type="compositionally biased region" description="Polar residues" evidence="1">
    <location>
        <begin position="86"/>
        <end position="98"/>
    </location>
</feature>
<proteinExistence type="predicted"/>
<dbReference type="AlphaFoldDB" id="A0A2G5HMQ2"/>
<keyword evidence="5" id="KW-1185">Reference proteome</keyword>
<feature type="compositionally biased region" description="Polar residues" evidence="1">
    <location>
        <begin position="228"/>
        <end position="254"/>
    </location>
</feature>
<feature type="compositionally biased region" description="Basic and acidic residues" evidence="1">
    <location>
        <begin position="654"/>
        <end position="685"/>
    </location>
</feature>
<protein>
    <submittedName>
        <fullName evidence="2">Uncharacterized protein</fullName>
    </submittedName>
</protein>
<feature type="compositionally biased region" description="Low complexity" evidence="1">
    <location>
        <begin position="695"/>
        <end position="707"/>
    </location>
</feature>